<evidence type="ECO:0000256" key="1">
    <source>
        <dbReference type="SAM" id="MobiDB-lite"/>
    </source>
</evidence>
<evidence type="ECO:0000313" key="3">
    <source>
        <dbReference type="Proteomes" id="UP001189429"/>
    </source>
</evidence>
<comment type="caution">
    <text evidence="2">The sequence shown here is derived from an EMBL/GenBank/DDBJ whole genome shotgun (WGS) entry which is preliminary data.</text>
</comment>
<organism evidence="2 3">
    <name type="scientific">Prorocentrum cordatum</name>
    <dbReference type="NCBI Taxonomy" id="2364126"/>
    <lineage>
        <taxon>Eukaryota</taxon>
        <taxon>Sar</taxon>
        <taxon>Alveolata</taxon>
        <taxon>Dinophyceae</taxon>
        <taxon>Prorocentrales</taxon>
        <taxon>Prorocentraceae</taxon>
        <taxon>Prorocentrum</taxon>
    </lineage>
</organism>
<protein>
    <submittedName>
        <fullName evidence="2">Uncharacterized protein</fullName>
    </submittedName>
</protein>
<dbReference type="Proteomes" id="UP001189429">
    <property type="component" value="Unassembled WGS sequence"/>
</dbReference>
<feature type="region of interest" description="Disordered" evidence="1">
    <location>
        <begin position="220"/>
        <end position="249"/>
    </location>
</feature>
<reference evidence="2" key="1">
    <citation type="submission" date="2023-10" db="EMBL/GenBank/DDBJ databases">
        <authorList>
            <person name="Chen Y."/>
            <person name="Shah S."/>
            <person name="Dougan E. K."/>
            <person name="Thang M."/>
            <person name="Chan C."/>
        </authorList>
    </citation>
    <scope>NUCLEOTIDE SEQUENCE [LARGE SCALE GENOMIC DNA]</scope>
</reference>
<name>A0ABN9UW20_9DINO</name>
<dbReference type="EMBL" id="CAUYUJ010016355">
    <property type="protein sequence ID" value="CAK0864332.1"/>
    <property type="molecule type" value="Genomic_DNA"/>
</dbReference>
<evidence type="ECO:0000313" key="2">
    <source>
        <dbReference type="EMBL" id="CAK0864332.1"/>
    </source>
</evidence>
<proteinExistence type="predicted"/>
<gene>
    <name evidence="2" type="ORF">PCOR1329_LOCUS52250</name>
</gene>
<accession>A0ABN9UW20</accession>
<keyword evidence="3" id="KW-1185">Reference proteome</keyword>
<sequence>MHVAVCVAGEARSLWQPEVHSGLLENLWRLELGGTLLDTYLALAEQDEAAAARHRAVLRALRPRAVSFDRRGDCEGSPLHFCGLWLKFRRCRDMIELAESELGVAYAWVLRVRPDARWLDKFPPPRGLSTSLVHARLRCPGLDRVRTKALSHHVIKGTPELLPGKCWPAPGRGALQLLSCACPLWGCPAEEQLVDDNAAWVPRRLLRRYFGVEGELTEGLRSFHPSGGPAHQPPPEGRRVVRASGSFTS</sequence>